<comment type="caution">
    <text evidence="1">The sequence shown here is derived from an EMBL/GenBank/DDBJ whole genome shotgun (WGS) entry which is preliminary data.</text>
</comment>
<dbReference type="AlphaFoldDB" id="A0A9P1IJM4"/>
<reference evidence="1" key="1">
    <citation type="submission" date="2022-11" db="EMBL/GenBank/DDBJ databases">
        <authorList>
            <person name="Kikuchi T."/>
        </authorList>
    </citation>
    <scope>NUCLEOTIDE SEQUENCE</scope>
    <source>
        <strain evidence="1">PS1010</strain>
    </source>
</reference>
<protein>
    <submittedName>
        <fullName evidence="1">Uncharacterized protein</fullName>
    </submittedName>
</protein>
<gene>
    <name evidence="1" type="ORF">CAMP_LOCUS7948</name>
</gene>
<sequence>MRKPEFYDETEGITSIFYHDEKMNHPEFMAKFLHYQRQENARLELQKNSIFNSPSLAADSHQEDGFSAKLE</sequence>
<organism evidence="1 2">
    <name type="scientific">Caenorhabditis angaria</name>
    <dbReference type="NCBI Taxonomy" id="860376"/>
    <lineage>
        <taxon>Eukaryota</taxon>
        <taxon>Metazoa</taxon>
        <taxon>Ecdysozoa</taxon>
        <taxon>Nematoda</taxon>
        <taxon>Chromadorea</taxon>
        <taxon>Rhabditida</taxon>
        <taxon>Rhabditina</taxon>
        <taxon>Rhabditomorpha</taxon>
        <taxon>Rhabditoidea</taxon>
        <taxon>Rhabditidae</taxon>
        <taxon>Peloderinae</taxon>
        <taxon>Caenorhabditis</taxon>
    </lineage>
</organism>
<evidence type="ECO:0000313" key="2">
    <source>
        <dbReference type="Proteomes" id="UP001152747"/>
    </source>
</evidence>
<evidence type="ECO:0000313" key="1">
    <source>
        <dbReference type="EMBL" id="CAI5445311.1"/>
    </source>
</evidence>
<dbReference type="EMBL" id="CANHGI010000003">
    <property type="protein sequence ID" value="CAI5445311.1"/>
    <property type="molecule type" value="Genomic_DNA"/>
</dbReference>
<name>A0A9P1IJM4_9PELO</name>
<dbReference type="Proteomes" id="UP001152747">
    <property type="component" value="Unassembled WGS sequence"/>
</dbReference>
<proteinExistence type="predicted"/>
<keyword evidence="2" id="KW-1185">Reference proteome</keyword>
<accession>A0A9P1IJM4</accession>